<dbReference type="PANTHER" id="PTHR11177:SF317">
    <property type="entry name" value="CHITINASE 12-RELATED"/>
    <property type="match status" value="1"/>
</dbReference>
<keyword evidence="3" id="KW-0146">Chitin degradation</keyword>
<dbReference type="SUPFAM" id="SSF54556">
    <property type="entry name" value="Chitinase insertion domain"/>
    <property type="match status" value="1"/>
</dbReference>
<evidence type="ECO:0000313" key="5">
    <source>
        <dbReference type="EMBL" id="PWG79874.1"/>
    </source>
</evidence>
<evidence type="ECO:0000259" key="4">
    <source>
        <dbReference type="PROSITE" id="PS51910"/>
    </source>
</evidence>
<dbReference type="InterPro" id="IPR029070">
    <property type="entry name" value="Chitinase_insertion_sf"/>
</dbReference>
<evidence type="ECO:0000256" key="3">
    <source>
        <dbReference type="ARBA" id="ARBA00023024"/>
    </source>
</evidence>
<keyword evidence="3" id="KW-0119">Carbohydrate metabolism</keyword>
<dbReference type="SUPFAM" id="SSF51445">
    <property type="entry name" value="(Trans)glycosidases"/>
    <property type="match status" value="1"/>
</dbReference>
<dbReference type="SMART" id="SM00636">
    <property type="entry name" value="Glyco_18"/>
    <property type="match status" value="1"/>
</dbReference>
<dbReference type="EC" id="3.2.1.14" evidence="2"/>
<gene>
    <name evidence="5" type="ORF">DDR33_15695</name>
</gene>
<dbReference type="Gene3D" id="3.10.50.10">
    <property type="match status" value="1"/>
</dbReference>
<accession>A0A2U2PEX8</accession>
<dbReference type="Proteomes" id="UP000245647">
    <property type="component" value="Unassembled WGS sequence"/>
</dbReference>
<feature type="domain" description="GH18" evidence="4">
    <location>
        <begin position="22"/>
        <end position="356"/>
    </location>
</feature>
<dbReference type="CDD" id="cd06548">
    <property type="entry name" value="GH18_chitinase"/>
    <property type="match status" value="1"/>
</dbReference>
<dbReference type="AlphaFoldDB" id="A0A2U2PEX8"/>
<protein>
    <recommendedName>
        <fullName evidence="2">chitinase</fullName>
        <ecNumber evidence="2">3.2.1.14</ecNumber>
    </recommendedName>
</protein>
<dbReference type="InterPro" id="IPR017853">
    <property type="entry name" value="GH"/>
</dbReference>
<dbReference type="Gene3D" id="3.20.20.80">
    <property type="entry name" value="Glycosidases"/>
    <property type="match status" value="1"/>
</dbReference>
<dbReference type="GO" id="GO:0008061">
    <property type="term" value="F:chitin binding"/>
    <property type="evidence" value="ECO:0007669"/>
    <property type="project" value="InterPro"/>
</dbReference>
<dbReference type="InterPro" id="IPR050314">
    <property type="entry name" value="Glycosyl_Hydrlase_18"/>
</dbReference>
<sequence>MLLAFFCLPLLCVFGQSVRQRHTIIAYFAGGPSKVVTVKPQMLTHLIYAFCGLKGNKLYLRDSVTVRKLVALKKQNPQLKVLLMLGGWGGCESCSDLFRSQVNREAFAVSVKRACEKLGTDGIDLDWEYPAVEGYPGHKYSPDDKDTFTLLVQQLRKTLGTKYEISFAAGGFQEYLEKSIDWKPVMKEVDRVNIMSYDLVNGYSKVTGHHTALYSTPQLKESVDNAVTYMLDQGVPANKIVIGAAFYARVWQNVPPANNGLYQPATFRNTVAITGVSSYYTQANGYIYYWDDTAKAPFLYHPAKKLFVTFDNNESVRLKTRYMIDKGLNGIMFWQIAHDKTKESLLGTINDAIKQYSGSGELFNGTLKKTGLEK</sequence>
<dbReference type="EMBL" id="QEAS01000012">
    <property type="protein sequence ID" value="PWG79874.1"/>
    <property type="molecule type" value="Genomic_DNA"/>
</dbReference>
<dbReference type="OrthoDB" id="9775889at2"/>
<name>A0A2U2PEX8_9SPHI</name>
<dbReference type="Pfam" id="PF00704">
    <property type="entry name" value="Glyco_hydro_18"/>
    <property type="match status" value="1"/>
</dbReference>
<keyword evidence="6" id="KW-1185">Reference proteome</keyword>
<comment type="catalytic activity">
    <reaction evidence="1">
        <text>Random endo-hydrolysis of N-acetyl-beta-D-glucosaminide (1-&gt;4)-beta-linkages in chitin and chitodextrins.</text>
        <dbReference type="EC" id="3.2.1.14"/>
    </reaction>
</comment>
<comment type="caution">
    <text evidence="5">The sequence shown here is derived from an EMBL/GenBank/DDBJ whole genome shotgun (WGS) entry which is preliminary data.</text>
</comment>
<keyword evidence="3" id="KW-0624">Polysaccharide degradation</keyword>
<dbReference type="InterPro" id="IPR001223">
    <property type="entry name" value="Glyco_hydro18_cat"/>
</dbReference>
<evidence type="ECO:0000256" key="2">
    <source>
        <dbReference type="ARBA" id="ARBA00012729"/>
    </source>
</evidence>
<dbReference type="PROSITE" id="PS51910">
    <property type="entry name" value="GH18_2"/>
    <property type="match status" value="1"/>
</dbReference>
<organism evidence="5 6">
    <name type="scientific">Pararcticibacter amylolyticus</name>
    <dbReference type="NCBI Taxonomy" id="2173175"/>
    <lineage>
        <taxon>Bacteria</taxon>
        <taxon>Pseudomonadati</taxon>
        <taxon>Bacteroidota</taxon>
        <taxon>Sphingobacteriia</taxon>
        <taxon>Sphingobacteriales</taxon>
        <taxon>Sphingobacteriaceae</taxon>
        <taxon>Pararcticibacter</taxon>
    </lineage>
</organism>
<dbReference type="GO" id="GO:0005975">
    <property type="term" value="P:carbohydrate metabolic process"/>
    <property type="evidence" value="ECO:0007669"/>
    <property type="project" value="InterPro"/>
</dbReference>
<keyword evidence="5" id="KW-0378">Hydrolase</keyword>
<dbReference type="GO" id="GO:0008843">
    <property type="term" value="F:endochitinase activity"/>
    <property type="evidence" value="ECO:0007669"/>
    <property type="project" value="UniProtKB-EC"/>
</dbReference>
<dbReference type="InterPro" id="IPR011583">
    <property type="entry name" value="Chitinase_II/V-like_cat"/>
</dbReference>
<evidence type="ECO:0000256" key="1">
    <source>
        <dbReference type="ARBA" id="ARBA00000822"/>
    </source>
</evidence>
<proteinExistence type="predicted"/>
<dbReference type="PANTHER" id="PTHR11177">
    <property type="entry name" value="CHITINASE"/>
    <property type="match status" value="1"/>
</dbReference>
<reference evidence="5 6" key="1">
    <citation type="submission" date="2018-04" db="EMBL/GenBank/DDBJ databases">
        <title>Pedobacter chongqingensis sp. nov., isolated from a rottenly hemp rope.</title>
        <authorList>
            <person name="Cai Y."/>
        </authorList>
    </citation>
    <scope>NUCLEOTIDE SEQUENCE [LARGE SCALE GENOMIC DNA]</scope>
    <source>
        <strain evidence="5 6">FJ4-8</strain>
    </source>
</reference>
<evidence type="ECO:0000313" key="6">
    <source>
        <dbReference type="Proteomes" id="UP000245647"/>
    </source>
</evidence>
<dbReference type="GO" id="GO:0006032">
    <property type="term" value="P:chitin catabolic process"/>
    <property type="evidence" value="ECO:0007669"/>
    <property type="project" value="UniProtKB-KW"/>
</dbReference>